<proteinExistence type="predicted"/>
<dbReference type="Ensembl" id="ENSNMLT00000036789.1">
    <property type="protein sequence ID" value="ENSNMLP00000033050.1"/>
    <property type="gene ID" value="ENSNMLG00000020618.1"/>
</dbReference>
<organism evidence="1 2">
    <name type="scientific">Neogobius melanostomus</name>
    <name type="common">round goby</name>
    <dbReference type="NCBI Taxonomy" id="47308"/>
    <lineage>
        <taxon>Eukaryota</taxon>
        <taxon>Metazoa</taxon>
        <taxon>Chordata</taxon>
        <taxon>Craniata</taxon>
        <taxon>Vertebrata</taxon>
        <taxon>Euteleostomi</taxon>
        <taxon>Actinopterygii</taxon>
        <taxon>Neopterygii</taxon>
        <taxon>Teleostei</taxon>
        <taxon>Neoteleostei</taxon>
        <taxon>Acanthomorphata</taxon>
        <taxon>Gobiaria</taxon>
        <taxon>Gobiiformes</taxon>
        <taxon>Gobioidei</taxon>
        <taxon>Gobiidae</taxon>
        <taxon>Benthophilinae</taxon>
        <taxon>Neogobiini</taxon>
        <taxon>Neogobius</taxon>
    </lineage>
</organism>
<dbReference type="PANTHER" id="PTHR21223">
    <property type="entry name" value="CBY1-INTERACTING BAR DOMAIN-CONTAINING PROTEIN HOMOLOG"/>
    <property type="match status" value="1"/>
</dbReference>
<dbReference type="PANTHER" id="PTHR21223:SF3">
    <property type="entry name" value="CBY1-INTERACTING BAR DOMAIN-CONTAINING PROTEIN 2"/>
    <property type="match status" value="1"/>
</dbReference>
<evidence type="ECO:0000313" key="1">
    <source>
        <dbReference type="Ensembl" id="ENSNMLP00000033050.1"/>
    </source>
</evidence>
<dbReference type="GO" id="GO:0036064">
    <property type="term" value="C:ciliary basal body"/>
    <property type="evidence" value="ECO:0007669"/>
    <property type="project" value="TreeGrafter"/>
</dbReference>
<dbReference type="Proteomes" id="UP000694523">
    <property type="component" value="Unplaced"/>
</dbReference>
<dbReference type="Pfam" id="PF06730">
    <property type="entry name" value="FAM92"/>
    <property type="match status" value="1"/>
</dbReference>
<protein>
    <submittedName>
        <fullName evidence="1">Uncharacterized protein</fullName>
    </submittedName>
</protein>
<accession>A0A8C6WUK7</accession>
<dbReference type="GO" id="GO:0060271">
    <property type="term" value="P:cilium assembly"/>
    <property type="evidence" value="ECO:0007669"/>
    <property type="project" value="TreeGrafter"/>
</dbReference>
<sequence>MTFSHDSSGSSKWSLLEKTLTILQRIFTDFVTVEMLFHAKALEIYTHTFHNLEAMDLHRDLEVHTEHLPCLSGVFMRAGVTSEFLYCEINKVQKIQDSKIQRFYL</sequence>
<keyword evidence="2" id="KW-1185">Reference proteome</keyword>
<name>A0A8C6WUK7_9GOBI</name>
<reference evidence="1" key="2">
    <citation type="submission" date="2025-09" db="UniProtKB">
        <authorList>
            <consortium name="Ensembl"/>
        </authorList>
    </citation>
    <scope>IDENTIFICATION</scope>
</reference>
<reference evidence="1" key="1">
    <citation type="submission" date="2025-08" db="UniProtKB">
        <authorList>
            <consortium name="Ensembl"/>
        </authorList>
    </citation>
    <scope>IDENTIFICATION</scope>
</reference>
<dbReference type="GO" id="GO:0035869">
    <property type="term" value="C:ciliary transition zone"/>
    <property type="evidence" value="ECO:0007669"/>
    <property type="project" value="TreeGrafter"/>
</dbReference>
<dbReference type="InterPro" id="IPR009602">
    <property type="entry name" value="CBAR/FAM92"/>
</dbReference>
<evidence type="ECO:0000313" key="2">
    <source>
        <dbReference type="Proteomes" id="UP000694523"/>
    </source>
</evidence>
<dbReference type="AlphaFoldDB" id="A0A8C6WUK7"/>